<dbReference type="OrthoDB" id="826958at2"/>
<evidence type="ECO:0000313" key="2">
    <source>
        <dbReference type="EMBL" id="AFD05355.1"/>
    </source>
</evidence>
<dbReference type="Proteomes" id="UP000007590">
    <property type="component" value="Chromosome"/>
</dbReference>
<evidence type="ECO:0000256" key="1">
    <source>
        <dbReference type="SAM" id="SignalP"/>
    </source>
</evidence>
<reference evidence="2" key="1">
    <citation type="submission" date="2012-02" db="EMBL/GenBank/DDBJ databases">
        <title>The complete genome of Solitalea canadensis DSM 3403.</title>
        <authorList>
            <consortium name="US DOE Joint Genome Institute (JGI-PGF)"/>
            <person name="Lucas S."/>
            <person name="Copeland A."/>
            <person name="Lapidus A."/>
            <person name="Glavina del Rio T."/>
            <person name="Dalin E."/>
            <person name="Tice H."/>
            <person name="Bruce D."/>
            <person name="Goodwin L."/>
            <person name="Pitluck S."/>
            <person name="Peters L."/>
            <person name="Ovchinnikova G."/>
            <person name="Lu M."/>
            <person name="Kyrpides N."/>
            <person name="Mavromatis K."/>
            <person name="Ivanova N."/>
            <person name="Brettin T."/>
            <person name="Detter J.C."/>
            <person name="Han C."/>
            <person name="Larimer F."/>
            <person name="Land M."/>
            <person name="Hauser L."/>
            <person name="Markowitz V."/>
            <person name="Cheng J.-F."/>
            <person name="Hugenholtz P."/>
            <person name="Woyke T."/>
            <person name="Wu D."/>
            <person name="Spring S."/>
            <person name="Schroeder M."/>
            <person name="Kopitz M."/>
            <person name="Brambilla E."/>
            <person name="Klenk H.-P."/>
            <person name="Eisen J.A."/>
        </authorList>
    </citation>
    <scope>NUCLEOTIDE SEQUENCE</scope>
    <source>
        <strain evidence="2">DSM 3403</strain>
    </source>
</reference>
<organism evidence="2 3">
    <name type="scientific">Solitalea canadensis (strain ATCC 29591 / DSM 3403 / JCM 21819 / LMG 8368 / NBRC 15130 / NCIMB 12057 / USAM 9D)</name>
    <name type="common">Flexibacter canadensis</name>
    <dbReference type="NCBI Taxonomy" id="929556"/>
    <lineage>
        <taxon>Bacteria</taxon>
        <taxon>Pseudomonadati</taxon>
        <taxon>Bacteroidota</taxon>
        <taxon>Sphingobacteriia</taxon>
        <taxon>Sphingobacteriales</taxon>
        <taxon>Sphingobacteriaceae</taxon>
        <taxon>Solitalea</taxon>
    </lineage>
</organism>
<proteinExistence type="predicted"/>
<dbReference type="HOGENOM" id="CLU_109280_0_0_10"/>
<dbReference type="STRING" id="929556.Solca_0209"/>
<dbReference type="EMBL" id="CP003349">
    <property type="protein sequence ID" value="AFD05355.1"/>
    <property type="molecule type" value="Genomic_DNA"/>
</dbReference>
<keyword evidence="1" id="KW-0732">Signal</keyword>
<dbReference type="AlphaFoldDB" id="H8KNU4"/>
<name>H8KNU4_SOLCM</name>
<dbReference type="eggNOG" id="COG0497">
    <property type="taxonomic scope" value="Bacteria"/>
</dbReference>
<feature type="chain" id="PRO_5003613732" description="TerB family tellurite resistance protein" evidence="1">
    <location>
        <begin position="24"/>
        <end position="213"/>
    </location>
</feature>
<evidence type="ECO:0008006" key="4">
    <source>
        <dbReference type="Google" id="ProtNLM"/>
    </source>
</evidence>
<accession>H8KNU4</accession>
<evidence type="ECO:0000313" key="3">
    <source>
        <dbReference type="Proteomes" id="UP000007590"/>
    </source>
</evidence>
<keyword evidence="3" id="KW-1185">Reference proteome</keyword>
<protein>
    <recommendedName>
        <fullName evidence="4">TerB family tellurite resistance protein</fullName>
    </recommendedName>
</protein>
<gene>
    <name evidence="2" type="ordered locus">Solca_0209</name>
</gene>
<sequence length="213" mass="24236">MKRCVMIGLVAFIMLTGFRRANAQQNEIAQLLLNVEKLNQFKQILKDMQEGYRIVSTGYNAIKDISQGNFSLHKTFLDGLLEVSPAVKNYKRIAEIINMQKVLVGEYKTAFMRFKSSGNFTTAELNYLFNVYDNLLDQSARDLEELVMIVTAGELRMSDDERLTAIDNLFVSLQDKLSFLRSFNNSTAILSLSRSKEHRSINTIQKLYGVGSP</sequence>
<dbReference type="KEGG" id="scn:Solca_0209"/>
<feature type="signal peptide" evidence="1">
    <location>
        <begin position="1"/>
        <end position="23"/>
    </location>
</feature>